<evidence type="ECO:0008006" key="3">
    <source>
        <dbReference type="Google" id="ProtNLM"/>
    </source>
</evidence>
<dbReference type="OrthoDB" id="5989166at2759"/>
<evidence type="ECO:0000313" key="1">
    <source>
        <dbReference type="EMBL" id="CAC5377559.1"/>
    </source>
</evidence>
<organism evidence="1 2">
    <name type="scientific">Mytilus coruscus</name>
    <name type="common">Sea mussel</name>
    <dbReference type="NCBI Taxonomy" id="42192"/>
    <lineage>
        <taxon>Eukaryota</taxon>
        <taxon>Metazoa</taxon>
        <taxon>Spiralia</taxon>
        <taxon>Lophotrochozoa</taxon>
        <taxon>Mollusca</taxon>
        <taxon>Bivalvia</taxon>
        <taxon>Autobranchia</taxon>
        <taxon>Pteriomorphia</taxon>
        <taxon>Mytilida</taxon>
        <taxon>Mytiloidea</taxon>
        <taxon>Mytilidae</taxon>
        <taxon>Mytilinae</taxon>
        <taxon>Mytilus</taxon>
    </lineage>
</organism>
<protein>
    <recommendedName>
        <fullName evidence="3">Peptidase aspartic putative domain-containing protein</fullName>
    </recommendedName>
</protein>
<evidence type="ECO:0000313" key="2">
    <source>
        <dbReference type="Proteomes" id="UP000507470"/>
    </source>
</evidence>
<keyword evidence="2" id="KW-1185">Reference proteome</keyword>
<dbReference type="EMBL" id="CACVKT020002380">
    <property type="protein sequence ID" value="CAC5377559.1"/>
    <property type="molecule type" value="Genomic_DNA"/>
</dbReference>
<name>A0A6J8B4T6_MYTCO</name>
<gene>
    <name evidence="1" type="ORF">MCOR_13865</name>
</gene>
<proteinExistence type="predicted"/>
<dbReference type="Proteomes" id="UP000507470">
    <property type="component" value="Unassembled WGS sequence"/>
</dbReference>
<reference evidence="1 2" key="1">
    <citation type="submission" date="2020-06" db="EMBL/GenBank/DDBJ databases">
        <authorList>
            <person name="Li R."/>
            <person name="Bekaert M."/>
        </authorList>
    </citation>
    <scope>NUCLEOTIDE SEQUENCE [LARGE SCALE GENOMIC DNA]</scope>
    <source>
        <strain evidence="2">wild</strain>
    </source>
</reference>
<dbReference type="AlphaFoldDB" id="A0A6J8B4T6"/>
<accession>A0A6J8B4T6</accession>
<sequence>MDSKLESVCAGHKGAATKLLLTFDDLKSNTNTEVDEVKALDDAVTQTQKTLIDLNSRLLDQKSEENLEQEITNSDEYMYELDCKLRQIRKFTKPLEKSEHFPTECTEITDVNTRSQIVKQKHLCFNCLGSHRVAACNFIKQCKTCNGMHHSSICKGKDVIRGTTQQPTIQQLSINVIETTDESSVLHSSQQSRDILLKTSITPVIYIDQGVESNILFDEGAQRSFKIQKLVDQLEMKPTRKVSIHPTAFGDLSQNVRNLDTATIRQTDTGEKIRINTLINTAIGYKNGKYTAKLSWKHDHPDLPSNMAVARSRTENISQCLVQSRTHVNSLDEKLQGSKLESRPPVRAHQQLVESRSHIDTGQELVTCKDDYCFVCARKNIHKWTKR</sequence>